<evidence type="ECO:0000313" key="1">
    <source>
        <dbReference type="EMBL" id="MBA2936108.1"/>
    </source>
</evidence>
<dbReference type="SUPFAM" id="SSF51161">
    <property type="entry name" value="Trimeric LpxA-like enzymes"/>
    <property type="match status" value="1"/>
</dbReference>
<protein>
    <submittedName>
        <fullName evidence="1">Gamma carbonic anhydrase family protein</fullName>
    </submittedName>
</protein>
<dbReference type="AlphaFoldDB" id="A0A838LF96"/>
<dbReference type="InterPro" id="IPR001451">
    <property type="entry name" value="Hexapep"/>
</dbReference>
<sequence>MVSTEADVQVDSARWGGGQVYALGDLVPRIADDVFLAPGVVVVGDVEIGAGSSIWFNCVLRADVEAIRIGARTNIQDGTTIHADKGFPTIIGDDVLVGHMVMLHGATIEDRGFVGLSTTLLNGSRVEGDGMLGAGALLTGGKAVRAGELWAGRPAKLVRALNDAQIAGMRQGAAHYAENARRYLRDLKPL</sequence>
<dbReference type="InterPro" id="IPR050484">
    <property type="entry name" value="Transf_Hexapept/Carb_Anhydrase"/>
</dbReference>
<dbReference type="PANTHER" id="PTHR13061:SF29">
    <property type="entry name" value="GAMMA CARBONIC ANHYDRASE-LIKE 1, MITOCHONDRIAL-RELATED"/>
    <property type="match status" value="1"/>
</dbReference>
<dbReference type="PANTHER" id="PTHR13061">
    <property type="entry name" value="DYNACTIN SUBUNIT P25"/>
    <property type="match status" value="1"/>
</dbReference>
<evidence type="ECO:0000313" key="2">
    <source>
        <dbReference type="Proteomes" id="UP000570166"/>
    </source>
</evidence>
<dbReference type="InterPro" id="IPR047324">
    <property type="entry name" value="LbH_gamma_CA-like"/>
</dbReference>
<reference evidence="1 2" key="1">
    <citation type="submission" date="2020-07" db="EMBL/GenBank/DDBJ databases">
        <authorList>
            <person name="Sun Q."/>
        </authorList>
    </citation>
    <scope>NUCLEOTIDE SEQUENCE [LARGE SCALE GENOMIC DNA]</scope>
    <source>
        <strain evidence="1 2">CGMCC 1.13654</strain>
    </source>
</reference>
<dbReference type="Pfam" id="PF00132">
    <property type="entry name" value="Hexapep"/>
    <property type="match status" value="1"/>
</dbReference>
<gene>
    <name evidence="1" type="ORF">HZF05_18655</name>
</gene>
<name>A0A838LF96_9SPHN</name>
<proteinExistence type="predicted"/>
<dbReference type="InterPro" id="IPR011004">
    <property type="entry name" value="Trimer_LpxA-like_sf"/>
</dbReference>
<dbReference type="Gene3D" id="2.160.10.10">
    <property type="entry name" value="Hexapeptide repeat proteins"/>
    <property type="match status" value="1"/>
</dbReference>
<dbReference type="EMBL" id="JACEIB010000027">
    <property type="protein sequence ID" value="MBA2936108.1"/>
    <property type="molecule type" value="Genomic_DNA"/>
</dbReference>
<organism evidence="1 2">
    <name type="scientific">Sphingomonas chungangi</name>
    <dbReference type="NCBI Taxonomy" id="2683589"/>
    <lineage>
        <taxon>Bacteria</taxon>
        <taxon>Pseudomonadati</taxon>
        <taxon>Pseudomonadota</taxon>
        <taxon>Alphaproteobacteria</taxon>
        <taxon>Sphingomonadales</taxon>
        <taxon>Sphingomonadaceae</taxon>
        <taxon>Sphingomonas</taxon>
    </lineage>
</organism>
<accession>A0A838LF96</accession>
<comment type="caution">
    <text evidence="1">The sequence shown here is derived from an EMBL/GenBank/DDBJ whole genome shotgun (WGS) entry which is preliminary data.</text>
</comment>
<dbReference type="Proteomes" id="UP000570166">
    <property type="component" value="Unassembled WGS sequence"/>
</dbReference>
<dbReference type="CDD" id="cd04645">
    <property type="entry name" value="LbH_gamma_CA_like"/>
    <property type="match status" value="1"/>
</dbReference>
<keyword evidence="2" id="KW-1185">Reference proteome</keyword>